<accession>A0A6V7HHY2</accession>
<dbReference type="SUPFAM" id="SSF48371">
    <property type="entry name" value="ARM repeat"/>
    <property type="match status" value="1"/>
</dbReference>
<dbReference type="InterPro" id="IPR016024">
    <property type="entry name" value="ARM-type_fold"/>
</dbReference>
<dbReference type="Pfam" id="PF21044">
    <property type="entry name" value="CIP2A_N"/>
    <property type="match status" value="1"/>
</dbReference>
<dbReference type="OrthoDB" id="73401at2759"/>
<evidence type="ECO:0000259" key="2">
    <source>
        <dbReference type="Pfam" id="PF21044"/>
    </source>
</evidence>
<evidence type="ECO:0000256" key="1">
    <source>
        <dbReference type="SAM" id="Coils"/>
    </source>
</evidence>
<keyword evidence="1" id="KW-0175">Coiled coil</keyword>
<feature type="coiled-coil region" evidence="1">
    <location>
        <begin position="672"/>
        <end position="790"/>
    </location>
</feature>
<dbReference type="Proteomes" id="UP000752696">
    <property type="component" value="Unassembled WGS sequence"/>
</dbReference>
<dbReference type="EMBL" id="CAJDYZ010011279">
    <property type="protein sequence ID" value="CAD1479273.1"/>
    <property type="molecule type" value="Genomic_DNA"/>
</dbReference>
<gene>
    <name evidence="3" type="ORF">MHI_LOCUS848604</name>
</gene>
<proteinExistence type="predicted"/>
<dbReference type="InterPro" id="IPR048701">
    <property type="entry name" value="CIP2A_N"/>
</dbReference>
<protein>
    <recommendedName>
        <fullName evidence="2">CIP2A N-terminal domain-containing protein</fullName>
    </recommendedName>
</protein>
<feature type="domain" description="CIP2A N-terminal" evidence="2">
    <location>
        <begin position="23"/>
        <end position="305"/>
    </location>
</feature>
<dbReference type="AlphaFoldDB" id="A0A6V7HHY2"/>
<organism evidence="3 4">
    <name type="scientific">Heterotrigona itama</name>
    <dbReference type="NCBI Taxonomy" id="395501"/>
    <lineage>
        <taxon>Eukaryota</taxon>
        <taxon>Metazoa</taxon>
        <taxon>Ecdysozoa</taxon>
        <taxon>Arthropoda</taxon>
        <taxon>Hexapoda</taxon>
        <taxon>Insecta</taxon>
        <taxon>Pterygota</taxon>
        <taxon>Neoptera</taxon>
        <taxon>Endopterygota</taxon>
        <taxon>Hymenoptera</taxon>
        <taxon>Apocrita</taxon>
        <taxon>Aculeata</taxon>
        <taxon>Apoidea</taxon>
        <taxon>Anthophila</taxon>
        <taxon>Apidae</taxon>
        <taxon>Heterotrigona</taxon>
    </lineage>
</organism>
<evidence type="ECO:0000313" key="3">
    <source>
        <dbReference type="EMBL" id="CAD1479273.1"/>
    </source>
</evidence>
<dbReference type="InterPro" id="IPR042510">
    <property type="entry name" value="CIP2A"/>
</dbReference>
<keyword evidence="4" id="KW-1185">Reference proteome</keyword>
<dbReference type="PANTHER" id="PTHR23161">
    <property type="entry name" value="PROTEIN CIP2A"/>
    <property type="match status" value="1"/>
</dbReference>
<comment type="caution">
    <text evidence="3">The sequence shown here is derived from an EMBL/GenBank/DDBJ whole genome shotgun (WGS) entry which is preliminary data.</text>
</comment>
<reference evidence="3" key="1">
    <citation type="submission" date="2020-07" db="EMBL/GenBank/DDBJ databases">
        <authorList>
            <person name="Nazaruddin N."/>
        </authorList>
    </citation>
    <scope>NUCLEOTIDE SEQUENCE</scope>
</reference>
<sequence>MDKYQHIRAFISAVVEYTKHPNETTATILQRNLGVISTSLDLSIFDPGTSIAAEFYVSLHELMNSLASRTTLIWSTVDVLQNACRNAAARQALIHTYKFAPILARLLEANLTSEKRIRVLKLLQELTYGIKISWQEAHLPYLVSILTQWVTQSKEENIIALSLGVLVNLCYKNLPAVYILMRTIDTKAFIRTLLKLQHCSVNTSVQCCKLLIILEHTNTNISEKYILDFAAVTFSSLITAMKQRDVLLLRHIIDFFNDVGQNEHSHAVLLTYPHYGKDVENVLATLEDNADPECVALMMEFLSSLVKLKLSSLVSLYPLYVKTAMTWVPVEQVCSKALALIRITVIEARRTKTSSEVLAELDASVLMLILNTENDEIQGKCELTLETETKLAELMQLFQEMIKTSTLRTKIMQSFSEQIIRKLLNPMLDSEICAADNWPGNFIQNPTTNLCIHALALTADLAADNSQWLTLYSELLRKKQIQITMATALFTGDADIKQKQLEPLILVQSTPGTVTNIGSKMSINANNEMAPLFSFAQEERLDAFLAKLKRIYESNQINDITTSAVMELYEYKLAAMRHAERAMQSSLEAANNHGTSLQHRLAQVMAESSRLHQMLFDTQQCLEGVKSTLTVKLAEAEEQSKKAIAIKKQEIESLKKIVLEKTTNIDHLNIVLVQHKHELESNLNRIEALTKKIKELEVECANASAKTMEMANKNHELSKLLLKMQDQLNKKDQVIELKTAEIQSNQKDISALKQETQQLSQLVQKYEKNIAEKEETIKKMKAELMDLSRMRDMIFELTAKKKEDLNS</sequence>
<name>A0A6V7HHY2_9HYME</name>
<dbReference type="PANTHER" id="PTHR23161:SF2">
    <property type="entry name" value="PROTEIN CIP2A"/>
    <property type="match status" value="1"/>
</dbReference>
<evidence type="ECO:0000313" key="4">
    <source>
        <dbReference type="Proteomes" id="UP000752696"/>
    </source>
</evidence>